<keyword evidence="1" id="KW-0808">Transferase</keyword>
<proteinExistence type="predicted"/>
<name>A0A8S5L6E5_9CAUD</name>
<protein>
    <submittedName>
        <fullName evidence="1">Nucelotide kinase</fullName>
    </submittedName>
</protein>
<organism evidence="1">
    <name type="scientific">Siphoviridae sp. ctD4R19</name>
    <dbReference type="NCBI Taxonomy" id="2823568"/>
    <lineage>
        <taxon>Viruses</taxon>
        <taxon>Duplodnaviria</taxon>
        <taxon>Heunggongvirae</taxon>
        <taxon>Uroviricota</taxon>
        <taxon>Caudoviricetes</taxon>
    </lineage>
</organism>
<reference evidence="1" key="1">
    <citation type="journal article" date="2021" name="Proc. Natl. Acad. Sci. U.S.A.">
        <title>A Catalog of Tens of Thousands of Viruses from Human Metagenomes Reveals Hidden Associations with Chronic Diseases.</title>
        <authorList>
            <person name="Tisza M.J."/>
            <person name="Buck C.B."/>
        </authorList>
    </citation>
    <scope>NUCLEOTIDE SEQUENCE</scope>
    <source>
        <strain evidence="1">CtD4R19</strain>
    </source>
</reference>
<sequence length="92" mass="10892">MINNFNDKVAIIKDQFAQNFKSMKRNQVENPSHYNSGKIEVIDFIEDQNLNFNLGNAVKYISRAGKKDPAKFREDLEKAIWYLNRELKKNRQ</sequence>
<accession>A0A8S5L6E5</accession>
<dbReference type="InterPro" id="IPR021739">
    <property type="entry name" value="SaV-like"/>
</dbReference>
<dbReference type="Pfam" id="PF11753">
    <property type="entry name" value="DUF3310"/>
    <property type="match status" value="1"/>
</dbReference>
<dbReference type="GO" id="GO:0016301">
    <property type="term" value="F:kinase activity"/>
    <property type="evidence" value="ECO:0007669"/>
    <property type="project" value="UniProtKB-KW"/>
</dbReference>
<dbReference type="EMBL" id="BK014638">
    <property type="protein sequence ID" value="DAD65210.1"/>
    <property type="molecule type" value="Genomic_DNA"/>
</dbReference>
<evidence type="ECO:0000313" key="1">
    <source>
        <dbReference type="EMBL" id="DAD65210.1"/>
    </source>
</evidence>
<keyword evidence="1" id="KW-0418">Kinase</keyword>